<reference evidence="1 2" key="1">
    <citation type="submission" date="2019-02" db="EMBL/GenBank/DDBJ databases">
        <title>Hansschlegelia quercus sp. nov., a novel methylotrophic bacterium from buds of oak (Quercus robur L.).</title>
        <authorList>
            <person name="Agafonova N.V."/>
            <person name="Kaparullina E.N."/>
            <person name="Grouzdev D.S."/>
            <person name="Doronina N.V."/>
        </authorList>
    </citation>
    <scope>NUCLEOTIDE SEQUENCE [LARGE SCALE GENOMIC DNA]</scope>
    <source>
        <strain evidence="1 2">Dub</strain>
    </source>
</reference>
<evidence type="ECO:0000313" key="1">
    <source>
        <dbReference type="EMBL" id="TBN55365.1"/>
    </source>
</evidence>
<proteinExistence type="predicted"/>
<evidence type="ECO:0000313" key="2">
    <source>
        <dbReference type="Proteomes" id="UP000291613"/>
    </source>
</evidence>
<keyword evidence="2" id="KW-1185">Reference proteome</keyword>
<dbReference type="Proteomes" id="UP000291613">
    <property type="component" value="Unassembled WGS sequence"/>
</dbReference>
<sequence>MVKPPDIADVLRAAAEMTDDLTSEEMATLLREAAELIENLRKLVGIQNEILLENEPAAGSA</sequence>
<protein>
    <submittedName>
        <fullName evidence="1">Uncharacterized protein</fullName>
    </submittedName>
</protein>
<name>A0A4Q9GQ48_9HYPH</name>
<dbReference type="OrthoDB" id="8453813at2"/>
<comment type="caution">
    <text evidence="1">The sequence shown here is derived from an EMBL/GenBank/DDBJ whole genome shotgun (WGS) entry which is preliminary data.</text>
</comment>
<dbReference type="EMBL" id="SIUB01000001">
    <property type="protein sequence ID" value="TBN55365.1"/>
    <property type="molecule type" value="Genomic_DNA"/>
</dbReference>
<accession>A0A4Q9GQ48</accession>
<gene>
    <name evidence="1" type="ORF">EYR15_03455</name>
</gene>
<organism evidence="1 2">
    <name type="scientific">Hansschlegelia quercus</name>
    <dbReference type="NCBI Taxonomy" id="2528245"/>
    <lineage>
        <taxon>Bacteria</taxon>
        <taxon>Pseudomonadati</taxon>
        <taxon>Pseudomonadota</taxon>
        <taxon>Alphaproteobacteria</taxon>
        <taxon>Hyphomicrobiales</taxon>
        <taxon>Methylopilaceae</taxon>
        <taxon>Hansschlegelia</taxon>
    </lineage>
</organism>
<dbReference type="AlphaFoldDB" id="A0A4Q9GQ48"/>